<dbReference type="OrthoDB" id="5411141at2759"/>
<evidence type="ECO:0000256" key="1">
    <source>
        <dbReference type="SAM" id="MobiDB-lite"/>
    </source>
</evidence>
<feature type="region of interest" description="Disordered" evidence="1">
    <location>
        <begin position="407"/>
        <end position="478"/>
    </location>
</feature>
<protein>
    <submittedName>
        <fullName evidence="3">Uncharacterized protein</fullName>
    </submittedName>
</protein>
<accession>A0A9P4VQC3</accession>
<evidence type="ECO:0000313" key="3">
    <source>
        <dbReference type="EMBL" id="KAF2838170.1"/>
    </source>
</evidence>
<name>A0A9P4VQC3_9PEZI</name>
<feature type="compositionally biased region" description="Basic and acidic residues" evidence="1">
    <location>
        <begin position="469"/>
        <end position="478"/>
    </location>
</feature>
<feature type="compositionally biased region" description="Acidic residues" evidence="1">
    <location>
        <begin position="35"/>
        <end position="73"/>
    </location>
</feature>
<feature type="compositionally biased region" description="Basic and acidic residues" evidence="1">
    <location>
        <begin position="409"/>
        <end position="420"/>
    </location>
</feature>
<feature type="region of interest" description="Disordered" evidence="1">
    <location>
        <begin position="246"/>
        <end position="349"/>
    </location>
</feature>
<dbReference type="AlphaFoldDB" id="A0A9P4VQC3"/>
<evidence type="ECO:0000256" key="2">
    <source>
        <dbReference type="SAM" id="Phobius"/>
    </source>
</evidence>
<feature type="transmembrane region" description="Helical" evidence="2">
    <location>
        <begin position="143"/>
        <end position="167"/>
    </location>
</feature>
<feature type="compositionally biased region" description="Basic and acidic residues" evidence="1">
    <location>
        <begin position="280"/>
        <end position="293"/>
    </location>
</feature>
<keyword evidence="2" id="KW-1133">Transmembrane helix</keyword>
<keyword evidence="2" id="KW-0472">Membrane</keyword>
<dbReference type="Proteomes" id="UP000799429">
    <property type="component" value="Unassembled WGS sequence"/>
</dbReference>
<gene>
    <name evidence="3" type="ORF">M501DRAFT_857200</name>
</gene>
<feature type="region of interest" description="Disordered" evidence="1">
    <location>
        <begin position="30"/>
        <end position="97"/>
    </location>
</feature>
<feature type="compositionally biased region" description="Polar residues" evidence="1">
    <location>
        <begin position="84"/>
        <end position="97"/>
    </location>
</feature>
<comment type="caution">
    <text evidence="3">The sequence shown here is derived from an EMBL/GenBank/DDBJ whole genome shotgun (WGS) entry which is preliminary data.</text>
</comment>
<dbReference type="EMBL" id="MU006097">
    <property type="protein sequence ID" value="KAF2838170.1"/>
    <property type="molecule type" value="Genomic_DNA"/>
</dbReference>
<sequence length="478" mass="53247">MPVRKFDQYASHTSTLRRLHPERWWKRQNTQQEVQEVEDNLEEEEDDLLSDDSDGTSDDDSDVEGVDSDDEDMDLSKGFIGSPDPSSTRTSSGIPTSTVSSGAAFANLPSGSTTARPTATALADSDIARQGHSHGLSPGTKHLLIAAGSIFGTLFLVLILFLVYRVWKQGIPIRQAFDIFKRRRSRSEYVSTVGTEAQNSSWPAPAYEWKQNQSHEALIERKDSFAPPAQSSLKNSLKGSLLRSPVGSMKQLPRTPRPVMINNESKPRSAPMVISVQAMNHDDPKTPMTEKSRGSFLEEASPPPVPQIKQQIQHNRDPSTTPSSPVLPLQSQRNTQSSLSSDHDDEEVDMPAPLMYGIRDSAPKISRFSWTNTQASQTPREPRFSVATSRSSVPRFRTVESWVENQTGRVERQQSKEEVKAGQAANQEPVPNVPVQYKHQTSYSEQTVFRQHPGTEVVMQRGSRVPSEILDKMRPADF</sequence>
<reference evidence="3" key="1">
    <citation type="journal article" date="2020" name="Stud. Mycol.">
        <title>101 Dothideomycetes genomes: a test case for predicting lifestyles and emergence of pathogens.</title>
        <authorList>
            <person name="Haridas S."/>
            <person name="Albert R."/>
            <person name="Binder M."/>
            <person name="Bloem J."/>
            <person name="Labutti K."/>
            <person name="Salamov A."/>
            <person name="Andreopoulos B."/>
            <person name="Baker S."/>
            <person name="Barry K."/>
            <person name="Bills G."/>
            <person name="Bluhm B."/>
            <person name="Cannon C."/>
            <person name="Castanera R."/>
            <person name="Culley D."/>
            <person name="Daum C."/>
            <person name="Ezra D."/>
            <person name="Gonzalez J."/>
            <person name="Henrissat B."/>
            <person name="Kuo A."/>
            <person name="Liang C."/>
            <person name="Lipzen A."/>
            <person name="Lutzoni F."/>
            <person name="Magnuson J."/>
            <person name="Mondo S."/>
            <person name="Nolan M."/>
            <person name="Ohm R."/>
            <person name="Pangilinan J."/>
            <person name="Park H.-J."/>
            <person name="Ramirez L."/>
            <person name="Alfaro M."/>
            <person name="Sun H."/>
            <person name="Tritt A."/>
            <person name="Yoshinaga Y."/>
            <person name="Zwiers L.-H."/>
            <person name="Turgeon B."/>
            <person name="Goodwin S."/>
            <person name="Spatafora J."/>
            <person name="Crous P."/>
            <person name="Grigoriev I."/>
        </authorList>
    </citation>
    <scope>NUCLEOTIDE SEQUENCE</scope>
    <source>
        <strain evidence="3">CBS 101060</strain>
    </source>
</reference>
<proteinExistence type="predicted"/>
<feature type="compositionally biased region" description="Polar residues" evidence="1">
    <location>
        <begin position="438"/>
        <end position="449"/>
    </location>
</feature>
<feature type="compositionally biased region" description="Low complexity" evidence="1">
    <location>
        <begin position="307"/>
        <end position="332"/>
    </location>
</feature>
<evidence type="ECO:0000313" key="4">
    <source>
        <dbReference type="Proteomes" id="UP000799429"/>
    </source>
</evidence>
<keyword evidence="4" id="KW-1185">Reference proteome</keyword>
<organism evidence="3 4">
    <name type="scientific">Patellaria atrata CBS 101060</name>
    <dbReference type="NCBI Taxonomy" id="1346257"/>
    <lineage>
        <taxon>Eukaryota</taxon>
        <taxon>Fungi</taxon>
        <taxon>Dikarya</taxon>
        <taxon>Ascomycota</taxon>
        <taxon>Pezizomycotina</taxon>
        <taxon>Dothideomycetes</taxon>
        <taxon>Dothideomycetes incertae sedis</taxon>
        <taxon>Patellariales</taxon>
        <taxon>Patellariaceae</taxon>
        <taxon>Patellaria</taxon>
    </lineage>
</organism>
<keyword evidence="2" id="KW-0812">Transmembrane</keyword>